<evidence type="ECO:0000313" key="2">
    <source>
        <dbReference type="Proteomes" id="UP000236500"/>
    </source>
</evidence>
<dbReference type="RefSeq" id="WP_036094684.1">
    <property type="nucleotide sequence ID" value="NZ_BJEY01000003.1"/>
</dbReference>
<protein>
    <submittedName>
        <fullName evidence="1">Uncharacterized protein</fullName>
    </submittedName>
</protein>
<proteinExistence type="predicted"/>
<dbReference type="Proteomes" id="UP000236500">
    <property type="component" value="Unassembled WGS sequence"/>
</dbReference>
<gene>
    <name evidence="1" type="ORF">BMT55_02080</name>
</gene>
<organism evidence="1 2">
    <name type="scientific">Listeria newyorkensis</name>
    <dbReference type="NCBI Taxonomy" id="1497681"/>
    <lineage>
        <taxon>Bacteria</taxon>
        <taxon>Bacillati</taxon>
        <taxon>Bacillota</taxon>
        <taxon>Bacilli</taxon>
        <taxon>Bacillales</taxon>
        <taxon>Listeriaceae</taxon>
        <taxon>Listeria</taxon>
    </lineage>
</organism>
<dbReference type="EMBL" id="MPDH01000002">
    <property type="protein sequence ID" value="PNP94299.1"/>
    <property type="molecule type" value="Genomic_DNA"/>
</dbReference>
<keyword evidence="2" id="KW-1185">Reference proteome</keyword>
<name>A0ABX4XR97_9LIST</name>
<reference evidence="1 2" key="1">
    <citation type="submission" date="2016-11" db="EMBL/GenBank/DDBJ databases">
        <title>Whole Genome Sequence of Listeria newyorkensis.</title>
        <authorList>
            <person name="Frink S."/>
            <person name="Morales C."/>
            <person name="Kiang D."/>
        </authorList>
    </citation>
    <scope>NUCLEOTIDE SEQUENCE [LARGE SCALE GENOMIC DNA]</scope>
    <source>
        <strain evidence="1 2">F1604011-044</strain>
    </source>
</reference>
<accession>A0ABX4XR97</accession>
<sequence>MLEFNLVKNELLRYCVYNSFQNLENVGYHEIEWVSVSNINIRINSYGDFFGKGKCEVDLIFHLGGRKDGVQHDFVITPNFTFKLEAGKSIKDLLVEIDENSIDTDAFYE</sequence>
<comment type="caution">
    <text evidence="1">The sequence shown here is derived from an EMBL/GenBank/DDBJ whole genome shotgun (WGS) entry which is preliminary data.</text>
</comment>
<evidence type="ECO:0000313" key="1">
    <source>
        <dbReference type="EMBL" id="PNP94299.1"/>
    </source>
</evidence>